<feature type="transmembrane region" description="Helical" evidence="5">
    <location>
        <begin position="144"/>
        <end position="162"/>
    </location>
</feature>
<name>A0A5C3QYS5_9AGAR</name>
<keyword evidence="7" id="KW-1185">Reference proteome</keyword>
<evidence type="ECO:0000256" key="3">
    <source>
        <dbReference type="ARBA" id="ARBA00022989"/>
    </source>
</evidence>
<evidence type="ECO:0000256" key="5">
    <source>
        <dbReference type="SAM" id="Phobius"/>
    </source>
</evidence>
<accession>A0A5C3QYS5</accession>
<dbReference type="GO" id="GO:0016020">
    <property type="term" value="C:membrane"/>
    <property type="evidence" value="ECO:0007669"/>
    <property type="project" value="InterPro"/>
</dbReference>
<evidence type="ECO:0000256" key="1">
    <source>
        <dbReference type="ARBA" id="ARBA00004127"/>
    </source>
</evidence>
<reference evidence="6 7" key="1">
    <citation type="journal article" date="2019" name="Nat. Ecol. Evol.">
        <title>Megaphylogeny resolves global patterns of mushroom evolution.</title>
        <authorList>
            <person name="Varga T."/>
            <person name="Krizsan K."/>
            <person name="Foldi C."/>
            <person name="Dima B."/>
            <person name="Sanchez-Garcia M."/>
            <person name="Sanchez-Ramirez S."/>
            <person name="Szollosi G.J."/>
            <person name="Szarkandi J.G."/>
            <person name="Papp V."/>
            <person name="Albert L."/>
            <person name="Andreopoulos W."/>
            <person name="Angelini C."/>
            <person name="Antonin V."/>
            <person name="Barry K.W."/>
            <person name="Bougher N.L."/>
            <person name="Buchanan P."/>
            <person name="Buyck B."/>
            <person name="Bense V."/>
            <person name="Catcheside P."/>
            <person name="Chovatia M."/>
            <person name="Cooper J."/>
            <person name="Damon W."/>
            <person name="Desjardin D."/>
            <person name="Finy P."/>
            <person name="Geml J."/>
            <person name="Haridas S."/>
            <person name="Hughes K."/>
            <person name="Justo A."/>
            <person name="Karasinski D."/>
            <person name="Kautmanova I."/>
            <person name="Kiss B."/>
            <person name="Kocsube S."/>
            <person name="Kotiranta H."/>
            <person name="LaButti K.M."/>
            <person name="Lechner B.E."/>
            <person name="Liimatainen K."/>
            <person name="Lipzen A."/>
            <person name="Lukacs Z."/>
            <person name="Mihaltcheva S."/>
            <person name="Morgado L.N."/>
            <person name="Niskanen T."/>
            <person name="Noordeloos M.E."/>
            <person name="Ohm R.A."/>
            <person name="Ortiz-Santana B."/>
            <person name="Ovrebo C."/>
            <person name="Racz N."/>
            <person name="Riley R."/>
            <person name="Savchenko A."/>
            <person name="Shiryaev A."/>
            <person name="Soop K."/>
            <person name="Spirin V."/>
            <person name="Szebenyi C."/>
            <person name="Tomsovsky M."/>
            <person name="Tulloss R.E."/>
            <person name="Uehling J."/>
            <person name="Grigoriev I.V."/>
            <person name="Vagvolgyi C."/>
            <person name="Papp T."/>
            <person name="Martin F.M."/>
            <person name="Miettinen O."/>
            <person name="Hibbett D.S."/>
            <person name="Nagy L.G."/>
        </authorList>
    </citation>
    <scope>NUCLEOTIDE SEQUENCE [LARGE SCALE GENOMIC DNA]</scope>
    <source>
        <strain evidence="6 7">CBS 309.79</strain>
    </source>
</reference>
<dbReference type="PANTHER" id="PTHR10989">
    <property type="entry name" value="ANDROGEN-INDUCED PROTEIN 1-RELATED"/>
    <property type="match status" value="1"/>
</dbReference>
<evidence type="ECO:0000313" key="6">
    <source>
        <dbReference type="EMBL" id="TFL07092.1"/>
    </source>
</evidence>
<dbReference type="PANTHER" id="PTHR10989:SF16">
    <property type="entry name" value="AT02829P-RELATED"/>
    <property type="match status" value="1"/>
</dbReference>
<protein>
    <submittedName>
        <fullName evidence="6">FAR-17a/AIG1-like protein</fullName>
    </submittedName>
</protein>
<feature type="transmembrane region" description="Helical" evidence="5">
    <location>
        <begin position="182"/>
        <end position="201"/>
    </location>
</feature>
<keyword evidence="3 5" id="KW-1133">Transmembrane helix</keyword>
<proteinExistence type="predicted"/>
<dbReference type="EMBL" id="ML178814">
    <property type="protein sequence ID" value="TFL07092.1"/>
    <property type="molecule type" value="Genomic_DNA"/>
</dbReference>
<gene>
    <name evidence="6" type="ORF">BDV98DRAFT_557250</name>
</gene>
<evidence type="ECO:0000313" key="7">
    <source>
        <dbReference type="Proteomes" id="UP000305067"/>
    </source>
</evidence>
<dbReference type="OrthoDB" id="1898221at2759"/>
<feature type="transmembrane region" description="Helical" evidence="5">
    <location>
        <begin position="27"/>
        <end position="49"/>
    </location>
</feature>
<dbReference type="STRING" id="1884261.A0A5C3QYS5"/>
<keyword evidence="2 5" id="KW-0812">Transmembrane</keyword>
<evidence type="ECO:0000256" key="4">
    <source>
        <dbReference type="ARBA" id="ARBA00023136"/>
    </source>
</evidence>
<dbReference type="AlphaFoldDB" id="A0A5C3QYS5"/>
<dbReference type="GO" id="GO:0012505">
    <property type="term" value="C:endomembrane system"/>
    <property type="evidence" value="ECO:0007669"/>
    <property type="project" value="UniProtKB-SubCell"/>
</dbReference>
<dbReference type="InterPro" id="IPR006838">
    <property type="entry name" value="ADTRP_AIG1"/>
</dbReference>
<keyword evidence="4 5" id="KW-0472">Membrane</keyword>
<dbReference type="Proteomes" id="UP000305067">
    <property type="component" value="Unassembled WGS sequence"/>
</dbReference>
<sequence length="220" mass="24802">MIYGYSSLSTLMMHAFLKDQVGGHAQFLTIQGLLLAAATMACGLVLDVFPSLDGLRTIKRLLLMMSLPLTFVISSIYWTLILMFPRLIMWVGPPEGSSIPTEIPEMWRIPLSMDLSLHAVPLIAVALDFLVFERKYTERQQRVHAPILTALYAVWYGAWVEWCASYNGTFPYPFLTESPFKIRLVIYAVVTVIAVLAFWGLNKAHPQKTHTVRGASSRTH</sequence>
<comment type="subcellular location">
    <subcellularLocation>
        <location evidence="1">Endomembrane system</location>
        <topology evidence="1">Multi-pass membrane protein</topology>
    </subcellularLocation>
</comment>
<dbReference type="Pfam" id="PF04750">
    <property type="entry name" value="Far-17a_AIG1"/>
    <property type="match status" value="1"/>
</dbReference>
<evidence type="ECO:0000256" key="2">
    <source>
        <dbReference type="ARBA" id="ARBA00022692"/>
    </source>
</evidence>
<feature type="transmembrane region" description="Helical" evidence="5">
    <location>
        <begin position="61"/>
        <end position="84"/>
    </location>
</feature>
<feature type="transmembrane region" description="Helical" evidence="5">
    <location>
        <begin position="115"/>
        <end position="132"/>
    </location>
</feature>
<organism evidence="6 7">
    <name type="scientific">Pterulicium gracile</name>
    <dbReference type="NCBI Taxonomy" id="1884261"/>
    <lineage>
        <taxon>Eukaryota</taxon>
        <taxon>Fungi</taxon>
        <taxon>Dikarya</taxon>
        <taxon>Basidiomycota</taxon>
        <taxon>Agaricomycotina</taxon>
        <taxon>Agaricomycetes</taxon>
        <taxon>Agaricomycetidae</taxon>
        <taxon>Agaricales</taxon>
        <taxon>Pleurotineae</taxon>
        <taxon>Pterulaceae</taxon>
        <taxon>Pterulicium</taxon>
    </lineage>
</organism>